<feature type="region of interest" description="Disordered" evidence="4">
    <location>
        <begin position="29"/>
        <end position="61"/>
    </location>
</feature>
<dbReference type="InterPro" id="IPR036770">
    <property type="entry name" value="Ankyrin_rpt-contain_sf"/>
</dbReference>
<feature type="repeat" description="ANK" evidence="3">
    <location>
        <begin position="290"/>
        <end position="322"/>
    </location>
</feature>
<dbReference type="Pfam" id="PF12796">
    <property type="entry name" value="Ank_2"/>
    <property type="match status" value="2"/>
</dbReference>
<evidence type="ECO:0000256" key="3">
    <source>
        <dbReference type="PROSITE-ProRule" id="PRU00023"/>
    </source>
</evidence>
<dbReference type="PRINTS" id="PR01415">
    <property type="entry name" value="ANKYRIN"/>
</dbReference>
<reference evidence="5 6" key="1">
    <citation type="submission" date="2020-04" db="EMBL/GenBank/DDBJ databases">
        <title>Perkinsus chesapeaki whole genome sequence.</title>
        <authorList>
            <person name="Bogema D.R."/>
        </authorList>
    </citation>
    <scope>NUCLEOTIDE SEQUENCE [LARGE SCALE GENOMIC DNA]</scope>
    <source>
        <strain evidence="5">ATCC PRA-425</strain>
    </source>
</reference>
<feature type="repeat" description="ANK" evidence="3">
    <location>
        <begin position="324"/>
        <end position="356"/>
    </location>
</feature>
<dbReference type="EMBL" id="JAAPAO010000883">
    <property type="protein sequence ID" value="KAF4652795.1"/>
    <property type="molecule type" value="Genomic_DNA"/>
</dbReference>
<keyword evidence="1" id="KW-0677">Repeat</keyword>
<protein>
    <submittedName>
        <fullName evidence="5">Ankyrin Repeat Protein</fullName>
    </submittedName>
</protein>
<dbReference type="Gene3D" id="1.25.40.20">
    <property type="entry name" value="Ankyrin repeat-containing domain"/>
    <property type="match status" value="4"/>
</dbReference>
<dbReference type="SUPFAM" id="SSF48403">
    <property type="entry name" value="Ankyrin repeat"/>
    <property type="match status" value="2"/>
</dbReference>
<dbReference type="AlphaFoldDB" id="A0A7J6KZK9"/>
<feature type="non-terminal residue" evidence="5">
    <location>
        <position position="1"/>
    </location>
</feature>
<feature type="repeat" description="ANK" evidence="3">
    <location>
        <begin position="742"/>
        <end position="774"/>
    </location>
</feature>
<accession>A0A7J6KZK9</accession>
<dbReference type="PANTHER" id="PTHR24198:SF165">
    <property type="entry name" value="ANKYRIN REPEAT-CONTAINING PROTEIN-RELATED"/>
    <property type="match status" value="1"/>
</dbReference>
<feature type="repeat" description="ANK" evidence="3">
    <location>
        <begin position="776"/>
        <end position="809"/>
    </location>
</feature>
<gene>
    <name evidence="5" type="primary">ANKRD42_4</name>
    <name evidence="5" type="ORF">FOL47_010850</name>
</gene>
<feature type="region of interest" description="Disordered" evidence="4">
    <location>
        <begin position="525"/>
        <end position="552"/>
    </location>
</feature>
<name>A0A7J6KZK9_PERCH</name>
<feature type="repeat" description="ANK" evidence="3">
    <location>
        <begin position="256"/>
        <end position="288"/>
    </location>
</feature>
<keyword evidence="6" id="KW-1185">Reference proteome</keyword>
<evidence type="ECO:0000256" key="4">
    <source>
        <dbReference type="SAM" id="MobiDB-lite"/>
    </source>
</evidence>
<dbReference type="InterPro" id="IPR002110">
    <property type="entry name" value="Ankyrin_rpt"/>
</dbReference>
<proteinExistence type="predicted"/>
<dbReference type="Pfam" id="PF00023">
    <property type="entry name" value="Ank"/>
    <property type="match status" value="1"/>
</dbReference>
<evidence type="ECO:0000313" key="6">
    <source>
        <dbReference type="Proteomes" id="UP000591131"/>
    </source>
</evidence>
<evidence type="ECO:0000313" key="5">
    <source>
        <dbReference type="EMBL" id="KAF4652795.1"/>
    </source>
</evidence>
<keyword evidence="2 3" id="KW-0040">ANK repeat</keyword>
<dbReference type="OrthoDB" id="539213at2759"/>
<dbReference type="PROSITE" id="PS50297">
    <property type="entry name" value="ANK_REP_REGION"/>
    <property type="match status" value="4"/>
</dbReference>
<evidence type="ECO:0000256" key="1">
    <source>
        <dbReference type="ARBA" id="ARBA00022737"/>
    </source>
</evidence>
<evidence type="ECO:0000256" key="2">
    <source>
        <dbReference type="ARBA" id="ARBA00023043"/>
    </source>
</evidence>
<sequence>VVKPWSSHHTGTLAHGICKDQAKIFSSNAAEGPPAQSFSEEHTCTKGTSTHSMSSTIGQDTGSIRKRYSPLSYDDAVVQELKSYIPEDPLDFAPHVGMNDMSLGPDEFGRPPILRAALWGRADLVAELLRCGTDVTEAARSGMTAVHASALPGNSGVRQAIIDHVGPTQCDTEYSMISQKTTDLCNLLTLKGAFHQTISSRCARPFHRAIRRARRYQQHVWEFVNGDSEAVMLSMKQGRLRHHSEDIPVSPDSMEGGRTALHRAACDGSLRKAKFVINCGASIDMLCEIRGWTALQWAVYSGSVPVVSYLLQQGANIDAQCQYNGHTPLHLAVLYNNPKVLRLLLDHKCDLTKQTTAAYRVRRTGGDAAVLVRSGSTVMHYVMVLEDRQHLAAMIIQNLSRGSSSSACPFARDARSRAVEYLMGIQDDTGRTAVEAAVAVPLQLLAAPLQLSRVHSRCTKDAGRGSCQRRRKFDPSFKHLYTGRPCGDIFPKDIHETLLRVASEVEWWDSSTSRDFIECHKMPPPAQCHTSDVADPEQQEEEASQGHSSPTMGVVNDIDSCGRPAILRAALHRRAALVKELLAEGADPTEPSVGLGDTAIRVAVADSSNGTAVLEAILDHVAPSAVDMDFKCVERKREALKELLAVEDRIGIKVSDYRGAVEIQKAINRAYEYMVNICKFVVDDVPRADLMVPDDPQAIPVAADVTDWTGETALFNAVRSGHLWKAEFLLANGGATVDKEVWGMTALHEAVLMRSVDLIRLLLKHGANPNLVAKADGLSCLHAAIVSNGGSEIVRCLLANGADPAVRSEIAYQMTVDGQRYGIPSGSTAMHFAIQLRRRDTATLILEAIGPQPSDRSGAVRDDKSRRVEELMQMANDSGLLPGGLVDVH</sequence>
<feature type="compositionally biased region" description="Polar residues" evidence="4">
    <location>
        <begin position="45"/>
        <end position="61"/>
    </location>
</feature>
<dbReference type="PANTHER" id="PTHR24198">
    <property type="entry name" value="ANKYRIN REPEAT AND PROTEIN KINASE DOMAIN-CONTAINING PROTEIN"/>
    <property type="match status" value="1"/>
</dbReference>
<dbReference type="SMART" id="SM00248">
    <property type="entry name" value="ANK"/>
    <property type="match status" value="10"/>
</dbReference>
<dbReference type="PROSITE" id="PS50088">
    <property type="entry name" value="ANK_REPEAT"/>
    <property type="match status" value="5"/>
</dbReference>
<comment type="caution">
    <text evidence="5">The sequence shown here is derived from an EMBL/GenBank/DDBJ whole genome shotgun (WGS) entry which is preliminary data.</text>
</comment>
<dbReference type="Proteomes" id="UP000591131">
    <property type="component" value="Unassembled WGS sequence"/>
</dbReference>
<organism evidence="5 6">
    <name type="scientific">Perkinsus chesapeaki</name>
    <name type="common">Clam parasite</name>
    <name type="synonym">Perkinsus andrewsi</name>
    <dbReference type="NCBI Taxonomy" id="330153"/>
    <lineage>
        <taxon>Eukaryota</taxon>
        <taxon>Sar</taxon>
        <taxon>Alveolata</taxon>
        <taxon>Perkinsozoa</taxon>
        <taxon>Perkinsea</taxon>
        <taxon>Perkinsida</taxon>
        <taxon>Perkinsidae</taxon>
        <taxon>Perkinsus</taxon>
    </lineage>
</organism>
<feature type="compositionally biased region" description="Acidic residues" evidence="4">
    <location>
        <begin position="534"/>
        <end position="543"/>
    </location>
</feature>